<keyword evidence="2" id="KW-1133">Transmembrane helix</keyword>
<feature type="transmembrane region" description="Helical" evidence="2">
    <location>
        <begin position="461"/>
        <end position="483"/>
    </location>
</feature>
<evidence type="ECO:0000313" key="5">
    <source>
        <dbReference type="EMBL" id="OJJ37043.1"/>
    </source>
</evidence>
<evidence type="ECO:0000313" key="6">
    <source>
        <dbReference type="Proteomes" id="UP000184383"/>
    </source>
</evidence>
<dbReference type="InterPro" id="IPR021109">
    <property type="entry name" value="Peptidase_aspartic_dom_sf"/>
</dbReference>
<dbReference type="InterPro" id="IPR033121">
    <property type="entry name" value="PEPTIDASE_A1"/>
</dbReference>
<feature type="compositionally biased region" description="Polar residues" evidence="1">
    <location>
        <begin position="498"/>
        <end position="509"/>
    </location>
</feature>
<dbReference type="AlphaFoldDB" id="A0A1L9RQ99"/>
<dbReference type="SUPFAM" id="SSF50630">
    <property type="entry name" value="Acid proteases"/>
    <property type="match status" value="1"/>
</dbReference>
<dbReference type="Gene3D" id="2.40.70.10">
    <property type="entry name" value="Acid Proteases"/>
    <property type="match status" value="1"/>
</dbReference>
<gene>
    <name evidence="5" type="ORF">ASPWEDRAFT_38679</name>
</gene>
<protein>
    <recommendedName>
        <fullName evidence="4">Peptidase A1 domain-containing protein</fullName>
    </recommendedName>
</protein>
<dbReference type="VEuPathDB" id="FungiDB:ASPWEDRAFT_38679"/>
<keyword evidence="2" id="KW-0812">Transmembrane</keyword>
<feature type="signal peptide" evidence="3">
    <location>
        <begin position="1"/>
        <end position="22"/>
    </location>
</feature>
<evidence type="ECO:0000256" key="3">
    <source>
        <dbReference type="SAM" id="SignalP"/>
    </source>
</evidence>
<dbReference type="GeneID" id="63750784"/>
<proteinExistence type="predicted"/>
<accession>A0A1L9RQ99</accession>
<dbReference type="Pfam" id="PF00026">
    <property type="entry name" value="Asp"/>
    <property type="match status" value="1"/>
</dbReference>
<evidence type="ECO:0000256" key="1">
    <source>
        <dbReference type="SAM" id="MobiDB-lite"/>
    </source>
</evidence>
<keyword evidence="2" id="KW-0472">Membrane</keyword>
<feature type="compositionally biased region" description="Polar residues" evidence="1">
    <location>
        <begin position="537"/>
        <end position="546"/>
    </location>
</feature>
<dbReference type="RefSeq" id="XP_040690719.1">
    <property type="nucleotide sequence ID" value="XM_040834936.1"/>
</dbReference>
<evidence type="ECO:0000256" key="2">
    <source>
        <dbReference type="SAM" id="Phobius"/>
    </source>
</evidence>
<reference evidence="6" key="1">
    <citation type="journal article" date="2017" name="Genome Biol.">
        <title>Comparative genomics reveals high biological diversity and specific adaptations in the industrially and medically important fungal genus Aspergillus.</title>
        <authorList>
            <person name="de Vries R.P."/>
            <person name="Riley R."/>
            <person name="Wiebenga A."/>
            <person name="Aguilar-Osorio G."/>
            <person name="Amillis S."/>
            <person name="Uchima C.A."/>
            <person name="Anderluh G."/>
            <person name="Asadollahi M."/>
            <person name="Askin M."/>
            <person name="Barry K."/>
            <person name="Battaglia E."/>
            <person name="Bayram O."/>
            <person name="Benocci T."/>
            <person name="Braus-Stromeyer S.A."/>
            <person name="Caldana C."/>
            <person name="Canovas D."/>
            <person name="Cerqueira G.C."/>
            <person name="Chen F."/>
            <person name="Chen W."/>
            <person name="Choi C."/>
            <person name="Clum A."/>
            <person name="Dos Santos R.A."/>
            <person name="Damasio A.R."/>
            <person name="Diallinas G."/>
            <person name="Emri T."/>
            <person name="Fekete E."/>
            <person name="Flipphi M."/>
            <person name="Freyberg S."/>
            <person name="Gallo A."/>
            <person name="Gournas C."/>
            <person name="Habgood R."/>
            <person name="Hainaut M."/>
            <person name="Harispe M.L."/>
            <person name="Henrissat B."/>
            <person name="Hilden K.S."/>
            <person name="Hope R."/>
            <person name="Hossain A."/>
            <person name="Karabika E."/>
            <person name="Karaffa L."/>
            <person name="Karanyi Z."/>
            <person name="Krasevec N."/>
            <person name="Kuo A."/>
            <person name="Kusch H."/>
            <person name="LaButti K."/>
            <person name="Lagendijk E.L."/>
            <person name="Lapidus A."/>
            <person name="Levasseur A."/>
            <person name="Lindquist E."/>
            <person name="Lipzen A."/>
            <person name="Logrieco A.F."/>
            <person name="MacCabe A."/>
            <person name="Maekelae M.R."/>
            <person name="Malavazi I."/>
            <person name="Melin P."/>
            <person name="Meyer V."/>
            <person name="Mielnichuk N."/>
            <person name="Miskei M."/>
            <person name="Molnar A.P."/>
            <person name="Mule G."/>
            <person name="Ngan C.Y."/>
            <person name="Orejas M."/>
            <person name="Orosz E."/>
            <person name="Ouedraogo J.P."/>
            <person name="Overkamp K.M."/>
            <person name="Park H.-S."/>
            <person name="Perrone G."/>
            <person name="Piumi F."/>
            <person name="Punt P.J."/>
            <person name="Ram A.F."/>
            <person name="Ramon A."/>
            <person name="Rauscher S."/>
            <person name="Record E."/>
            <person name="Riano-Pachon D.M."/>
            <person name="Robert V."/>
            <person name="Roehrig J."/>
            <person name="Ruller R."/>
            <person name="Salamov A."/>
            <person name="Salih N.S."/>
            <person name="Samson R.A."/>
            <person name="Sandor E."/>
            <person name="Sanguinetti M."/>
            <person name="Schuetze T."/>
            <person name="Sepcic K."/>
            <person name="Shelest E."/>
            <person name="Sherlock G."/>
            <person name="Sophianopoulou V."/>
            <person name="Squina F.M."/>
            <person name="Sun H."/>
            <person name="Susca A."/>
            <person name="Todd R.B."/>
            <person name="Tsang A."/>
            <person name="Unkles S.E."/>
            <person name="van de Wiele N."/>
            <person name="van Rossen-Uffink D."/>
            <person name="Oliveira J.V."/>
            <person name="Vesth T.C."/>
            <person name="Visser J."/>
            <person name="Yu J.-H."/>
            <person name="Zhou M."/>
            <person name="Andersen M.R."/>
            <person name="Archer D.B."/>
            <person name="Baker S.E."/>
            <person name="Benoit I."/>
            <person name="Brakhage A.A."/>
            <person name="Braus G.H."/>
            <person name="Fischer R."/>
            <person name="Frisvad J.C."/>
            <person name="Goldman G.H."/>
            <person name="Houbraken J."/>
            <person name="Oakley B."/>
            <person name="Pocsi I."/>
            <person name="Scazzocchio C."/>
            <person name="Seiboth B."/>
            <person name="vanKuyk P.A."/>
            <person name="Wortman J."/>
            <person name="Dyer P.S."/>
            <person name="Grigoriev I.V."/>
        </authorList>
    </citation>
    <scope>NUCLEOTIDE SEQUENCE [LARGE SCALE GENOMIC DNA]</scope>
    <source>
        <strain evidence="6">DTO 134E9</strain>
    </source>
</reference>
<keyword evidence="3" id="KW-0732">Signal</keyword>
<name>A0A1L9RQ99_ASPWE</name>
<organism evidence="5 6">
    <name type="scientific">Aspergillus wentii DTO 134E9</name>
    <dbReference type="NCBI Taxonomy" id="1073089"/>
    <lineage>
        <taxon>Eukaryota</taxon>
        <taxon>Fungi</taxon>
        <taxon>Dikarya</taxon>
        <taxon>Ascomycota</taxon>
        <taxon>Pezizomycotina</taxon>
        <taxon>Eurotiomycetes</taxon>
        <taxon>Eurotiomycetidae</taxon>
        <taxon>Eurotiales</taxon>
        <taxon>Aspergillaceae</taxon>
        <taxon>Aspergillus</taxon>
        <taxon>Aspergillus subgen. Cremei</taxon>
    </lineage>
</organism>
<feature type="domain" description="Peptidase A1" evidence="4">
    <location>
        <begin position="43"/>
        <end position="405"/>
    </location>
</feature>
<feature type="chain" id="PRO_5013245258" description="Peptidase A1 domain-containing protein" evidence="3">
    <location>
        <begin position="23"/>
        <end position="546"/>
    </location>
</feature>
<dbReference type="PROSITE" id="PS51767">
    <property type="entry name" value="PEPTIDASE_A1"/>
    <property type="match status" value="1"/>
</dbReference>
<dbReference type="OrthoDB" id="4074350at2759"/>
<dbReference type="EMBL" id="KV878211">
    <property type="protein sequence ID" value="OJJ37043.1"/>
    <property type="molecule type" value="Genomic_DNA"/>
</dbReference>
<feature type="region of interest" description="Disordered" evidence="1">
    <location>
        <begin position="496"/>
        <end position="546"/>
    </location>
</feature>
<sequence length="546" mass="58313">MIRPSFSSALLGLLALVGSVDAATRPYTVTWSETSHGPDGPWQAITVKVGSKNQAIDLYPGDKWDSSIFLDQICDNKTLSEICYAERAGTFNMNASTTETHQSESPWMDQTWNVPGQRRFSALADRIDFGRKVDNVSISALYDTYQTYPNGRAYPVSVGTLSLGAPQRYHTTNGKQMNMITAGLYFAGGGQSIPSYSYGMHIGSVNAKIDGSLVLGGFDQSRLVGDVSAQPVSTTGVSGELGIRMTDIGIGVAAGSSPFGNYTTKNGLLGSAQTAVIDPVRPYIYLPKATCDAITADLPVTYNESLGLYFWNTDDSKYKDITTSATYLSFSFYGNNTAGLTTTTIKVPFKLLDLTLQEPLVSTNTSYFPCFASDDDTYILGRAFLQAAFIGVNWKDANNDAIWFLAQAPGPGFPVPSLQSIEPNDTMIQASRSTWEQTWNGNWDPLGDSGSDSGLSTGAKAGIGVGCAIAGLILIGALAWVLALRRRRNAAAAATAAQSSTDSQYQTSLAAKPADPLIAKNSAPVELGPNAQPPQEAPTNQRYELG</sequence>
<evidence type="ECO:0000259" key="4">
    <source>
        <dbReference type="PROSITE" id="PS51767"/>
    </source>
</evidence>
<keyword evidence="6" id="KW-1185">Reference proteome</keyword>
<dbReference type="Proteomes" id="UP000184383">
    <property type="component" value="Unassembled WGS sequence"/>
</dbReference>